<dbReference type="Gene3D" id="3.30.70.270">
    <property type="match status" value="1"/>
</dbReference>
<dbReference type="CDD" id="cd01948">
    <property type="entry name" value="EAL"/>
    <property type="match status" value="1"/>
</dbReference>
<dbReference type="Pfam" id="PF13185">
    <property type="entry name" value="GAF_2"/>
    <property type="match status" value="1"/>
</dbReference>
<dbReference type="InterPro" id="IPR013656">
    <property type="entry name" value="PAS_4"/>
</dbReference>
<dbReference type="SMART" id="SM00052">
    <property type="entry name" value="EAL"/>
    <property type="match status" value="1"/>
</dbReference>
<dbReference type="InterPro" id="IPR003018">
    <property type="entry name" value="GAF"/>
</dbReference>
<dbReference type="SUPFAM" id="SSF55781">
    <property type="entry name" value="GAF domain-like"/>
    <property type="match status" value="1"/>
</dbReference>
<accession>A0ABQ2EN06</accession>
<feature type="domain" description="EAL" evidence="3">
    <location>
        <begin position="711"/>
        <end position="959"/>
    </location>
</feature>
<dbReference type="PANTHER" id="PTHR44757:SF2">
    <property type="entry name" value="BIOFILM ARCHITECTURE MAINTENANCE PROTEIN MBAA"/>
    <property type="match status" value="1"/>
</dbReference>
<evidence type="ECO:0000259" key="3">
    <source>
        <dbReference type="PROSITE" id="PS50883"/>
    </source>
</evidence>
<dbReference type="Pfam" id="PF00990">
    <property type="entry name" value="GGDEF"/>
    <property type="match status" value="1"/>
</dbReference>
<dbReference type="SUPFAM" id="SSF55073">
    <property type="entry name" value="Nucleotide cyclase"/>
    <property type="match status" value="1"/>
</dbReference>
<comment type="caution">
    <text evidence="5">The sequence shown here is derived from an EMBL/GenBank/DDBJ whole genome shotgun (WGS) entry which is preliminary data.</text>
</comment>
<dbReference type="PROSITE" id="PS50887">
    <property type="entry name" value="GGDEF"/>
    <property type="match status" value="1"/>
</dbReference>
<dbReference type="InterPro" id="IPR029016">
    <property type="entry name" value="GAF-like_dom_sf"/>
</dbReference>
<dbReference type="Pfam" id="PF08448">
    <property type="entry name" value="PAS_4"/>
    <property type="match status" value="3"/>
</dbReference>
<proteinExistence type="predicted"/>
<evidence type="ECO:0008006" key="7">
    <source>
        <dbReference type="Google" id="ProtNLM"/>
    </source>
</evidence>
<dbReference type="InterPro" id="IPR000014">
    <property type="entry name" value="PAS"/>
</dbReference>
<dbReference type="PROSITE" id="PS50113">
    <property type="entry name" value="PAC"/>
    <property type="match status" value="1"/>
</dbReference>
<keyword evidence="6" id="KW-1185">Reference proteome</keyword>
<dbReference type="CDD" id="cd00130">
    <property type="entry name" value="PAS"/>
    <property type="match status" value="1"/>
</dbReference>
<dbReference type="InterPro" id="IPR000160">
    <property type="entry name" value="GGDEF_dom"/>
</dbReference>
<feature type="domain" description="GGDEF" evidence="4">
    <location>
        <begin position="571"/>
        <end position="703"/>
    </location>
</feature>
<dbReference type="SUPFAM" id="SSF55785">
    <property type="entry name" value="PYP-like sensor domain (PAS domain)"/>
    <property type="match status" value="3"/>
</dbReference>
<dbReference type="SMART" id="SM00065">
    <property type="entry name" value="GAF"/>
    <property type="match status" value="1"/>
</dbReference>
<dbReference type="PANTHER" id="PTHR44757">
    <property type="entry name" value="DIGUANYLATE CYCLASE DGCP"/>
    <property type="match status" value="1"/>
</dbReference>
<evidence type="ECO:0000259" key="2">
    <source>
        <dbReference type="PROSITE" id="PS50113"/>
    </source>
</evidence>
<gene>
    <name evidence="5" type="ORF">GCM10008955_08750</name>
</gene>
<dbReference type="SMART" id="SM00091">
    <property type="entry name" value="PAS"/>
    <property type="match status" value="3"/>
</dbReference>
<feature type="domain" description="PAC" evidence="2">
    <location>
        <begin position="206"/>
        <end position="260"/>
    </location>
</feature>
<dbReference type="Proteomes" id="UP000647587">
    <property type="component" value="Unassembled WGS sequence"/>
</dbReference>
<dbReference type="NCBIfam" id="TIGR00254">
    <property type="entry name" value="GGDEF"/>
    <property type="match status" value="1"/>
</dbReference>
<dbReference type="PROSITE" id="PS50112">
    <property type="entry name" value="PAS"/>
    <property type="match status" value="1"/>
</dbReference>
<dbReference type="RefSeq" id="WP_189004944.1">
    <property type="nucleotide sequence ID" value="NZ_BMPP01000003.1"/>
</dbReference>
<protein>
    <recommendedName>
        <fullName evidence="7">EAL domain-containing protein</fullName>
    </recommendedName>
</protein>
<sequence>MALSRANTVYQEAFEALPSTLAILDQDGVILDVNAAWTSFGEANGLRMPNAAVGVNYLEICDASMLPEAQAVAQGIRSVMQGHRRVYTHVYPCHAPEERRWFQMRVTAFGEERRAVIIHEDISNCKQAEDHLRDQVEFTQGLLTNSPDCIQVLSLDGEVLWVNDRGCQMLAAAGDRPFDAVTGSGLWSHDSRPEIDRAMERVRQGEKAHVQATSLTSQGVSLFWDIVMTPLRNTDGVPAQILLTARDLTDLREAQQQATRKATHMTSILSRIEEAFFAIDTEWRLTYLNPSAERLVQRPAAELIGHVIWDLFPDAMDSEFHQLARAAIESQGKGEFETHYAPLNVWLRLKIYAHSGGLTVLMQNISATKAEEQAQQDRNAILEMTVQGRPLPDILHQVALMVEAQAPEHVCAVLLRHRGRLSVYAAPSLKAELRLALNGVAEQEGFCGSAVLGGDPVTVEDFATDPSSTGWRVVLAPYELRACVSLPIKDGRQTVLGAITLFAKAPGTFAQEVLRALDKARHLAAVAIEHHHLAEQLRYQAQHDTLTGLANRQLFEEALHRALDAARHVEGELGVLFIDVDNFKSVNDSLGHEAGDQVLQEIARRLRQCVQHGDTVARISGDEFTMILPFAAEADALEVARRITEALSHPFQVLDREIRVSASIGITLTPEGGGDPETLHRSADLAMYHAKTRKTNFAVFRSEMNRRAYERFQLSSFLRQAAEHNSFELHYQPQVRLSDGLQTGVEALVRWHHHELGPVSPERFIPMAEETGLIESIGTWVLGEACRQGVVWQSQGHPRLRVAVNVSALQFERKNFVETVARCLQETGFPAEQLELELTERVVMRQVEESVWRMRQLRDLGVWISVDDFGTGYSSLSYLPRLPINILKIDRSFVSGLSETSPTYPVVQAILGLARSLNLEAIAEGIETTDELRVLRQLGCDLGQGHLFGRAQPASSTQF</sequence>
<dbReference type="Gene3D" id="3.20.20.450">
    <property type="entry name" value="EAL domain"/>
    <property type="match status" value="1"/>
</dbReference>
<dbReference type="InterPro" id="IPR000700">
    <property type="entry name" value="PAS-assoc_C"/>
</dbReference>
<dbReference type="PROSITE" id="PS50883">
    <property type="entry name" value="EAL"/>
    <property type="match status" value="1"/>
</dbReference>
<evidence type="ECO:0000259" key="4">
    <source>
        <dbReference type="PROSITE" id="PS50887"/>
    </source>
</evidence>
<dbReference type="EMBL" id="BMPP01000003">
    <property type="protein sequence ID" value="GGK17477.1"/>
    <property type="molecule type" value="Genomic_DNA"/>
</dbReference>
<dbReference type="NCBIfam" id="TIGR00229">
    <property type="entry name" value="sensory_box"/>
    <property type="match status" value="1"/>
</dbReference>
<evidence type="ECO:0000313" key="6">
    <source>
        <dbReference type="Proteomes" id="UP000647587"/>
    </source>
</evidence>
<feature type="domain" description="PAS" evidence="1">
    <location>
        <begin position="261"/>
        <end position="331"/>
    </location>
</feature>
<dbReference type="InterPro" id="IPR035965">
    <property type="entry name" value="PAS-like_dom_sf"/>
</dbReference>
<dbReference type="SMART" id="SM00267">
    <property type="entry name" value="GGDEF"/>
    <property type="match status" value="1"/>
</dbReference>
<dbReference type="Gene3D" id="3.30.450.20">
    <property type="entry name" value="PAS domain"/>
    <property type="match status" value="3"/>
</dbReference>
<evidence type="ECO:0000313" key="5">
    <source>
        <dbReference type="EMBL" id="GGK17477.1"/>
    </source>
</evidence>
<dbReference type="InterPro" id="IPR035919">
    <property type="entry name" value="EAL_sf"/>
</dbReference>
<dbReference type="Gene3D" id="3.30.450.40">
    <property type="match status" value="1"/>
</dbReference>
<dbReference type="CDD" id="cd01949">
    <property type="entry name" value="GGDEF"/>
    <property type="match status" value="1"/>
</dbReference>
<dbReference type="SUPFAM" id="SSF141868">
    <property type="entry name" value="EAL domain-like"/>
    <property type="match status" value="1"/>
</dbReference>
<evidence type="ECO:0000259" key="1">
    <source>
        <dbReference type="PROSITE" id="PS50112"/>
    </source>
</evidence>
<reference evidence="6" key="1">
    <citation type="journal article" date="2019" name="Int. J. Syst. Evol. Microbiol.">
        <title>The Global Catalogue of Microorganisms (GCM) 10K type strain sequencing project: providing services to taxonomists for standard genome sequencing and annotation.</title>
        <authorList>
            <consortium name="The Broad Institute Genomics Platform"/>
            <consortium name="The Broad Institute Genome Sequencing Center for Infectious Disease"/>
            <person name="Wu L."/>
            <person name="Ma J."/>
        </authorList>
    </citation>
    <scope>NUCLEOTIDE SEQUENCE [LARGE SCALE GENOMIC DNA]</scope>
    <source>
        <strain evidence="6">JCM 30331</strain>
    </source>
</reference>
<dbReference type="InterPro" id="IPR001633">
    <property type="entry name" value="EAL_dom"/>
</dbReference>
<dbReference type="InterPro" id="IPR052155">
    <property type="entry name" value="Biofilm_reg_signaling"/>
</dbReference>
<dbReference type="InterPro" id="IPR043128">
    <property type="entry name" value="Rev_trsase/Diguanyl_cyclase"/>
</dbReference>
<dbReference type="InterPro" id="IPR029787">
    <property type="entry name" value="Nucleotide_cyclase"/>
</dbReference>
<name>A0ABQ2EN06_9DEIO</name>
<organism evidence="5 6">
    <name type="scientific">Deinococcus malanensis</name>
    <dbReference type="NCBI Taxonomy" id="1706855"/>
    <lineage>
        <taxon>Bacteria</taxon>
        <taxon>Thermotogati</taxon>
        <taxon>Deinococcota</taxon>
        <taxon>Deinococci</taxon>
        <taxon>Deinococcales</taxon>
        <taxon>Deinococcaceae</taxon>
        <taxon>Deinococcus</taxon>
    </lineage>
</organism>
<dbReference type="Pfam" id="PF00563">
    <property type="entry name" value="EAL"/>
    <property type="match status" value="1"/>
</dbReference>